<organism evidence="1 2">
    <name type="scientific">Devosia yakushimensis</name>
    <dbReference type="NCBI Taxonomy" id="470028"/>
    <lineage>
        <taxon>Bacteria</taxon>
        <taxon>Pseudomonadati</taxon>
        <taxon>Pseudomonadota</taxon>
        <taxon>Alphaproteobacteria</taxon>
        <taxon>Hyphomicrobiales</taxon>
        <taxon>Devosiaceae</taxon>
        <taxon>Devosia</taxon>
    </lineage>
</organism>
<reference evidence="1" key="2">
    <citation type="submission" date="2023-01" db="EMBL/GenBank/DDBJ databases">
        <title>Draft genome sequence of Devosia yakushimensis strain NBRC 103855.</title>
        <authorList>
            <person name="Sun Q."/>
            <person name="Mori K."/>
        </authorList>
    </citation>
    <scope>NUCLEOTIDE SEQUENCE</scope>
    <source>
        <strain evidence="1">NBRC 103855</strain>
    </source>
</reference>
<protein>
    <submittedName>
        <fullName evidence="1">Uncharacterized protein</fullName>
    </submittedName>
</protein>
<dbReference type="RefSeq" id="WP_284388849.1">
    <property type="nucleotide sequence ID" value="NZ_BSNG01000001.1"/>
</dbReference>
<accession>A0ABQ5UDH1</accession>
<dbReference type="EMBL" id="BSNG01000001">
    <property type="protein sequence ID" value="GLQ09250.1"/>
    <property type="molecule type" value="Genomic_DNA"/>
</dbReference>
<gene>
    <name evidence="1" type="ORF">GCM10007913_11820</name>
</gene>
<evidence type="ECO:0000313" key="1">
    <source>
        <dbReference type="EMBL" id="GLQ09250.1"/>
    </source>
</evidence>
<sequence>MRDLDELLPKVMPLAPSCPEPVALRYLRNAAREFCATTKLWREWDTVVLTAPEFQALPTIPDARIIEIEEGRIDGGPKIEPRTVLWLDDHYPGWADETEAGPARFITQIQPNTISVYPRQAGTLKARLVLQPSDTALEIPDFLIEDHGEALGRGAAGRILLLPSTEYTNPQLGAAYVAEWQGILDRWQTKARKGQQGARLRTKGSYL</sequence>
<name>A0ABQ5UDH1_9HYPH</name>
<proteinExistence type="predicted"/>
<dbReference type="InterPro" id="IPR056209">
    <property type="entry name" value="SU10_adaptor"/>
</dbReference>
<keyword evidence="2" id="KW-1185">Reference proteome</keyword>
<evidence type="ECO:0000313" key="2">
    <source>
        <dbReference type="Proteomes" id="UP001161406"/>
    </source>
</evidence>
<dbReference type="Proteomes" id="UP001161406">
    <property type="component" value="Unassembled WGS sequence"/>
</dbReference>
<reference evidence="1" key="1">
    <citation type="journal article" date="2014" name="Int. J. Syst. Evol. Microbiol.">
        <title>Complete genome of a new Firmicutes species belonging to the dominant human colonic microbiota ('Ruminococcus bicirculans') reveals two chromosomes and a selective capacity to utilize plant glucans.</title>
        <authorList>
            <consortium name="NISC Comparative Sequencing Program"/>
            <person name="Wegmann U."/>
            <person name="Louis P."/>
            <person name="Goesmann A."/>
            <person name="Henrissat B."/>
            <person name="Duncan S.H."/>
            <person name="Flint H.J."/>
        </authorList>
    </citation>
    <scope>NUCLEOTIDE SEQUENCE</scope>
    <source>
        <strain evidence="1">NBRC 103855</strain>
    </source>
</reference>
<dbReference type="Pfam" id="PF24175">
    <property type="entry name" value="SU10_adaptor"/>
    <property type="match status" value="1"/>
</dbReference>
<comment type="caution">
    <text evidence="1">The sequence shown here is derived from an EMBL/GenBank/DDBJ whole genome shotgun (WGS) entry which is preliminary data.</text>
</comment>